<evidence type="ECO:0000313" key="4">
    <source>
        <dbReference type="Proteomes" id="UP001597506"/>
    </source>
</evidence>
<proteinExistence type="predicted"/>
<dbReference type="CDD" id="cd07716">
    <property type="entry name" value="RNaseZ_short-form-like_MBL-fold"/>
    <property type="match status" value="1"/>
</dbReference>
<dbReference type="Pfam" id="PF12706">
    <property type="entry name" value="Lactamase_B_2"/>
    <property type="match status" value="1"/>
</dbReference>
<dbReference type="InterPro" id="IPR036866">
    <property type="entry name" value="RibonucZ/Hydroxyglut_hydro"/>
</dbReference>
<dbReference type="RefSeq" id="WP_377935412.1">
    <property type="nucleotide sequence ID" value="NZ_JBHUMF010000028.1"/>
</dbReference>
<dbReference type="InterPro" id="IPR001279">
    <property type="entry name" value="Metallo-B-lactamas"/>
</dbReference>
<dbReference type="Gene3D" id="3.60.15.10">
    <property type="entry name" value="Ribonuclease Z/Hydroxyacylglutathione hydrolase-like"/>
    <property type="match status" value="1"/>
</dbReference>
<dbReference type="Proteomes" id="UP001597506">
    <property type="component" value="Unassembled WGS sequence"/>
</dbReference>
<sequence length="244" mass="26662">MKLTVIGQWGGYPKANEASSGYLLEHDGFTLLIDCGSGVLSLLQNYISATDIDAVVLSHYHPDHIADIGVLQHALLIQSYLGKQGNMLPVYAHNEDKDAFSKLSYKNVMEGKVYDPSSTLKVGPYMISFLRTKHPVPCYSMRIEVAGKVIVYTADSAFQQSFIPFSKGADLLLAESNFYGDMDGSGAGHMTSLEAARIAKEAKVKKLVLTHLPQFGDMDQLKTEAESIFTGQTLLAHKGLTVEI</sequence>
<dbReference type="EMBL" id="JBHUMF010000028">
    <property type="protein sequence ID" value="MFD2681309.1"/>
    <property type="molecule type" value="Genomic_DNA"/>
</dbReference>
<evidence type="ECO:0000313" key="3">
    <source>
        <dbReference type="EMBL" id="MFD2681309.1"/>
    </source>
</evidence>
<evidence type="ECO:0000259" key="2">
    <source>
        <dbReference type="SMART" id="SM00849"/>
    </source>
</evidence>
<dbReference type="PANTHER" id="PTHR46018:SF4">
    <property type="entry name" value="METALLO-HYDROLASE YHFI-RELATED"/>
    <property type="match status" value="1"/>
</dbReference>
<dbReference type="PANTHER" id="PTHR46018">
    <property type="entry name" value="ZINC PHOSPHODIESTERASE ELAC PROTEIN 1"/>
    <property type="match status" value="1"/>
</dbReference>
<protein>
    <submittedName>
        <fullName evidence="3">MBL fold metallo-hydrolase</fullName>
    </submittedName>
</protein>
<keyword evidence="4" id="KW-1185">Reference proteome</keyword>
<name>A0ABW5RTI7_9BACI</name>
<reference evidence="4" key="1">
    <citation type="journal article" date="2019" name="Int. J. Syst. Evol. Microbiol.">
        <title>The Global Catalogue of Microorganisms (GCM) 10K type strain sequencing project: providing services to taxonomists for standard genome sequencing and annotation.</title>
        <authorList>
            <consortium name="The Broad Institute Genomics Platform"/>
            <consortium name="The Broad Institute Genome Sequencing Center for Infectious Disease"/>
            <person name="Wu L."/>
            <person name="Ma J."/>
        </authorList>
    </citation>
    <scope>NUCLEOTIDE SEQUENCE [LARGE SCALE GENOMIC DNA]</scope>
    <source>
        <strain evidence="4">KCTC 3913</strain>
    </source>
</reference>
<gene>
    <name evidence="3" type="ORF">ACFSUL_11185</name>
</gene>
<comment type="caution">
    <text evidence="3">The sequence shown here is derived from an EMBL/GenBank/DDBJ whole genome shotgun (WGS) entry which is preliminary data.</text>
</comment>
<organism evidence="3 4">
    <name type="scientific">Bacillus seohaeanensis</name>
    <dbReference type="NCBI Taxonomy" id="284580"/>
    <lineage>
        <taxon>Bacteria</taxon>
        <taxon>Bacillati</taxon>
        <taxon>Bacillota</taxon>
        <taxon>Bacilli</taxon>
        <taxon>Bacillales</taxon>
        <taxon>Bacillaceae</taxon>
        <taxon>Bacillus</taxon>
    </lineage>
</organism>
<keyword evidence="1" id="KW-0862">Zinc</keyword>
<accession>A0ABW5RTI7</accession>
<dbReference type="SMART" id="SM00849">
    <property type="entry name" value="Lactamase_B"/>
    <property type="match status" value="1"/>
</dbReference>
<feature type="domain" description="Metallo-beta-lactamase" evidence="2">
    <location>
        <begin position="18"/>
        <end position="211"/>
    </location>
</feature>
<dbReference type="SUPFAM" id="SSF56281">
    <property type="entry name" value="Metallo-hydrolase/oxidoreductase"/>
    <property type="match status" value="1"/>
</dbReference>
<evidence type="ECO:0000256" key="1">
    <source>
        <dbReference type="ARBA" id="ARBA00022833"/>
    </source>
</evidence>